<evidence type="ECO:0000313" key="2">
    <source>
        <dbReference type="EMBL" id="BBM52740.1"/>
    </source>
</evidence>
<dbReference type="AlphaFoldDB" id="A0A510K1N5"/>
<sequence>MRISKKLLTIIGALILVAVVAVATENNMMKKTTKKIVAEDTMKKEPLVKMEEKFNNYARYEKYEELFEYFFETFYPEMKRQNYSKLQHFIEVTFFINDQLKDENEKLYNKNVKRFKRAGLDYAYSSKHKEMKD</sequence>
<reference evidence="1 4" key="1">
    <citation type="submission" date="2019-07" db="EMBL/GenBank/DDBJ databases">
        <title>Complete Genome Sequence of Leptotrichia trevisanii Strain JMUB3870.</title>
        <authorList>
            <person name="Watanabe S."/>
            <person name="Cui L."/>
        </authorList>
    </citation>
    <scope>NUCLEOTIDE SEQUENCE [LARGE SCALE GENOMIC DNA]</scope>
    <source>
        <strain evidence="1 4">JMUB3870</strain>
    </source>
</reference>
<evidence type="ECO:0000313" key="4">
    <source>
        <dbReference type="Proteomes" id="UP000422644"/>
    </source>
</evidence>
<organism evidence="1 4">
    <name type="scientific">Leptotrichia trevisanii</name>
    <dbReference type="NCBI Taxonomy" id="109328"/>
    <lineage>
        <taxon>Bacteria</taxon>
        <taxon>Fusobacteriati</taxon>
        <taxon>Fusobacteriota</taxon>
        <taxon>Fusobacteriia</taxon>
        <taxon>Fusobacteriales</taxon>
        <taxon>Leptotrichiaceae</taxon>
        <taxon>Leptotrichia</taxon>
    </lineage>
</organism>
<dbReference type="STRING" id="1122173.GCA_000482505_01105"/>
<reference evidence="2 3" key="2">
    <citation type="submission" date="2019-07" db="EMBL/GenBank/DDBJ databases">
        <title>Complete Genome Sequence of Leptotrichia trevisanii Strain JMUB3935.</title>
        <authorList>
            <person name="Watanabe S."/>
            <person name="Cui L."/>
        </authorList>
    </citation>
    <scope>NUCLEOTIDE SEQUENCE [LARGE SCALE GENOMIC DNA]</scope>
    <source>
        <strain evidence="2 3">JMUB3935</strain>
    </source>
</reference>
<protein>
    <submittedName>
        <fullName evidence="1">Uncharacterized protein</fullName>
    </submittedName>
</protein>
<proteinExistence type="predicted"/>
<accession>A0A510K1N5</accession>
<evidence type="ECO:0000313" key="1">
    <source>
        <dbReference type="EMBL" id="BBM45516.1"/>
    </source>
</evidence>
<name>A0A510K1N5_9FUSO</name>
<dbReference type="Proteomes" id="UP000321378">
    <property type="component" value="Chromosome"/>
</dbReference>
<gene>
    <name evidence="1" type="ORF">JMUB3870_1636</name>
    <name evidence="2" type="ORF">JMUB3935_1720</name>
</gene>
<evidence type="ECO:0000313" key="3">
    <source>
        <dbReference type="Proteomes" id="UP000321378"/>
    </source>
</evidence>
<dbReference type="EMBL" id="AP019840">
    <property type="protein sequence ID" value="BBM52740.1"/>
    <property type="molecule type" value="Genomic_DNA"/>
</dbReference>
<dbReference type="RefSeq" id="WP_146997034.1">
    <property type="nucleotide sequence ID" value="NZ_AP019831.1"/>
</dbReference>
<keyword evidence="4" id="KW-1185">Reference proteome</keyword>
<dbReference type="Proteomes" id="UP000422644">
    <property type="component" value="Chromosome"/>
</dbReference>
<dbReference type="EMBL" id="AP019831">
    <property type="protein sequence ID" value="BBM45516.1"/>
    <property type="molecule type" value="Genomic_DNA"/>
</dbReference>